<organism evidence="12 13">
    <name type="scientific">Vibrio tetraodonis subsp. pristinus</name>
    <dbReference type="NCBI Taxonomy" id="2695891"/>
    <lineage>
        <taxon>Bacteria</taxon>
        <taxon>Pseudomonadati</taxon>
        <taxon>Pseudomonadota</taxon>
        <taxon>Gammaproteobacteria</taxon>
        <taxon>Vibrionales</taxon>
        <taxon>Vibrionaceae</taxon>
        <taxon>Vibrio</taxon>
    </lineage>
</organism>
<dbReference type="Gene3D" id="1.10.287.130">
    <property type="match status" value="1"/>
</dbReference>
<evidence type="ECO:0000256" key="8">
    <source>
        <dbReference type="SAM" id="Coils"/>
    </source>
</evidence>
<evidence type="ECO:0000313" key="12">
    <source>
        <dbReference type="EMBL" id="MYM61004.1"/>
    </source>
</evidence>
<comment type="catalytic activity">
    <reaction evidence="1">
        <text>ATP + protein L-histidine = ADP + protein N-phospho-L-histidine.</text>
        <dbReference type="EC" id="2.7.13.3"/>
    </reaction>
</comment>
<dbReference type="CDD" id="cd00082">
    <property type="entry name" value="HisKA"/>
    <property type="match status" value="1"/>
</dbReference>
<dbReference type="Pfam" id="PF02518">
    <property type="entry name" value="HATPase_c"/>
    <property type="match status" value="1"/>
</dbReference>
<sequence>MNQVTQKKITFGRFASIRWKLYWFVVLIATSVALSMYGVMQWSVDRGFLSYVNQRDISKIDKLIPELAGFYRHHRSWQDFVDKPQLWQKVLDDFLSESSDEKETSNYYSHSGEINHRTLLFDAQKQQIAGIAYDEHEPCFKPIQLDNKTVGYVGLLPRESLTEYNDVAFLQSQQHGLFIVTGLVILGFASLVLPLAGSFVRPIEKLRFAMEKLAKNQSQVPLVIKQKDELGLLAQDFNRLKSLLEQQEELRKQWLADIAHELRTPISVLQAELEAMEDGIRAFNQESIHSLKSDLQRLTHVVKDLHYLALEDLAAQEYQLSPLCLASIVEQAIARYQQPFGDKGIQISLDNRLGENDLILLDLERIYQLINNLLSNSLKYTHSPGKLRVRLEAVEDGVEMIWQDSAPAVPDKSLPLLFERLYRVDSSRDRNRGGSGLGLSIVKAIVERHGGVISASHSELGGLKLVVRLPKGKA</sequence>
<feature type="transmembrane region" description="Helical" evidence="9">
    <location>
        <begin position="177"/>
        <end position="200"/>
    </location>
</feature>
<dbReference type="EC" id="2.7.13.3" evidence="3"/>
<evidence type="ECO:0000256" key="5">
    <source>
        <dbReference type="ARBA" id="ARBA00022679"/>
    </source>
</evidence>
<dbReference type="Pfam" id="PF00672">
    <property type="entry name" value="HAMP"/>
    <property type="match status" value="1"/>
</dbReference>
<evidence type="ECO:0000256" key="3">
    <source>
        <dbReference type="ARBA" id="ARBA00012438"/>
    </source>
</evidence>
<comment type="caution">
    <text evidence="12">The sequence shown here is derived from an EMBL/GenBank/DDBJ whole genome shotgun (WGS) entry which is preliminary data.</text>
</comment>
<feature type="transmembrane region" description="Helical" evidence="9">
    <location>
        <begin position="21"/>
        <end position="40"/>
    </location>
</feature>
<dbReference type="InterPro" id="IPR050351">
    <property type="entry name" value="BphY/WalK/GraS-like"/>
</dbReference>
<keyword evidence="7" id="KW-0902">Two-component regulatory system</keyword>
<dbReference type="GO" id="GO:0016036">
    <property type="term" value="P:cellular response to phosphate starvation"/>
    <property type="evidence" value="ECO:0007669"/>
    <property type="project" value="TreeGrafter"/>
</dbReference>
<keyword evidence="13" id="KW-1185">Reference proteome</keyword>
<dbReference type="SMART" id="SM00304">
    <property type="entry name" value="HAMP"/>
    <property type="match status" value="1"/>
</dbReference>
<dbReference type="Gene3D" id="6.10.340.10">
    <property type="match status" value="1"/>
</dbReference>
<dbReference type="GO" id="GO:0000155">
    <property type="term" value="F:phosphorelay sensor kinase activity"/>
    <property type="evidence" value="ECO:0007669"/>
    <property type="project" value="InterPro"/>
</dbReference>
<dbReference type="SMART" id="SM00387">
    <property type="entry name" value="HATPase_c"/>
    <property type="match status" value="1"/>
</dbReference>
<dbReference type="SMART" id="SM00388">
    <property type="entry name" value="HisKA"/>
    <property type="match status" value="1"/>
</dbReference>
<evidence type="ECO:0000313" key="13">
    <source>
        <dbReference type="Proteomes" id="UP000478571"/>
    </source>
</evidence>
<dbReference type="Pfam" id="PF00512">
    <property type="entry name" value="HisKA"/>
    <property type="match status" value="1"/>
</dbReference>
<name>A0A6L8LY05_9VIBR</name>
<dbReference type="SUPFAM" id="SSF47384">
    <property type="entry name" value="Homodimeric domain of signal transducing histidine kinase"/>
    <property type="match status" value="1"/>
</dbReference>
<protein>
    <recommendedName>
        <fullName evidence="3">histidine kinase</fullName>
        <ecNumber evidence="3">2.7.13.3</ecNumber>
    </recommendedName>
</protein>
<evidence type="ECO:0000256" key="7">
    <source>
        <dbReference type="ARBA" id="ARBA00023012"/>
    </source>
</evidence>
<evidence type="ECO:0000256" key="6">
    <source>
        <dbReference type="ARBA" id="ARBA00022777"/>
    </source>
</evidence>
<dbReference type="PRINTS" id="PR00344">
    <property type="entry name" value="BCTRLSENSOR"/>
</dbReference>
<dbReference type="AlphaFoldDB" id="A0A6L8LY05"/>
<gene>
    <name evidence="12" type="ORF">GTG28_17390</name>
</gene>
<keyword evidence="6" id="KW-0418">Kinase</keyword>
<reference evidence="12 13" key="1">
    <citation type="submission" date="2020-01" db="EMBL/GenBank/DDBJ databases">
        <title>Draft Genome Sequence of Vibrio sp. strain OCN044, Isolated from a Healthy Coral at Palmyra Atoll.</title>
        <authorList>
            <person name="Videau P."/>
            <person name="Loughran R."/>
            <person name="Esquivel A."/>
            <person name="Deadmond M."/>
            <person name="Paddock B.E."/>
            <person name="Saw J.H."/>
            <person name="Ushijima B."/>
        </authorList>
    </citation>
    <scope>NUCLEOTIDE SEQUENCE [LARGE SCALE GENOMIC DNA]</scope>
    <source>
        <strain evidence="12 13">OCN044</strain>
    </source>
</reference>
<dbReference type="EMBL" id="WWEU01000008">
    <property type="protein sequence ID" value="MYM61004.1"/>
    <property type="molecule type" value="Genomic_DNA"/>
</dbReference>
<dbReference type="PROSITE" id="PS50109">
    <property type="entry name" value="HIS_KIN"/>
    <property type="match status" value="1"/>
</dbReference>
<keyword evidence="9" id="KW-1133">Transmembrane helix</keyword>
<proteinExistence type="predicted"/>
<feature type="coiled-coil region" evidence="8">
    <location>
        <begin position="233"/>
        <end position="286"/>
    </location>
</feature>
<dbReference type="InterPro" id="IPR004358">
    <property type="entry name" value="Sig_transdc_His_kin-like_C"/>
</dbReference>
<dbReference type="InterPro" id="IPR036890">
    <property type="entry name" value="HATPase_C_sf"/>
</dbReference>
<keyword evidence="4" id="KW-0597">Phosphoprotein</keyword>
<dbReference type="InterPro" id="IPR036097">
    <property type="entry name" value="HisK_dim/P_sf"/>
</dbReference>
<dbReference type="SUPFAM" id="SSF55874">
    <property type="entry name" value="ATPase domain of HSP90 chaperone/DNA topoisomerase II/histidine kinase"/>
    <property type="match status" value="1"/>
</dbReference>
<comment type="subcellular location">
    <subcellularLocation>
        <location evidence="2">Membrane</location>
    </subcellularLocation>
</comment>
<keyword evidence="8" id="KW-0175">Coiled coil</keyword>
<dbReference type="InterPro" id="IPR003594">
    <property type="entry name" value="HATPase_dom"/>
</dbReference>
<evidence type="ECO:0000256" key="1">
    <source>
        <dbReference type="ARBA" id="ARBA00000085"/>
    </source>
</evidence>
<feature type="domain" description="Histidine kinase" evidence="10">
    <location>
        <begin position="257"/>
        <end position="473"/>
    </location>
</feature>
<dbReference type="GO" id="GO:0004721">
    <property type="term" value="F:phosphoprotein phosphatase activity"/>
    <property type="evidence" value="ECO:0007669"/>
    <property type="project" value="TreeGrafter"/>
</dbReference>
<dbReference type="SUPFAM" id="SSF158472">
    <property type="entry name" value="HAMP domain-like"/>
    <property type="match status" value="1"/>
</dbReference>
<keyword evidence="5" id="KW-0808">Transferase</keyword>
<dbReference type="InterPro" id="IPR003660">
    <property type="entry name" value="HAMP_dom"/>
</dbReference>
<keyword evidence="9" id="KW-0812">Transmembrane</keyword>
<feature type="domain" description="HAMP" evidence="11">
    <location>
        <begin position="197"/>
        <end position="249"/>
    </location>
</feature>
<dbReference type="CDD" id="cd06225">
    <property type="entry name" value="HAMP"/>
    <property type="match status" value="1"/>
</dbReference>
<keyword evidence="9" id="KW-0472">Membrane</keyword>
<dbReference type="GO" id="GO:0005886">
    <property type="term" value="C:plasma membrane"/>
    <property type="evidence" value="ECO:0007669"/>
    <property type="project" value="TreeGrafter"/>
</dbReference>
<dbReference type="InterPro" id="IPR003661">
    <property type="entry name" value="HisK_dim/P_dom"/>
</dbReference>
<dbReference type="Gene3D" id="3.30.565.10">
    <property type="entry name" value="Histidine kinase-like ATPase, C-terminal domain"/>
    <property type="match status" value="1"/>
</dbReference>
<evidence type="ECO:0000256" key="4">
    <source>
        <dbReference type="ARBA" id="ARBA00022553"/>
    </source>
</evidence>
<dbReference type="PANTHER" id="PTHR45453">
    <property type="entry name" value="PHOSPHATE REGULON SENSOR PROTEIN PHOR"/>
    <property type="match status" value="1"/>
</dbReference>
<dbReference type="RefSeq" id="WP_160932125.1">
    <property type="nucleotide sequence ID" value="NZ_WWEU01000008.1"/>
</dbReference>
<dbReference type="PANTHER" id="PTHR45453:SF1">
    <property type="entry name" value="PHOSPHATE REGULON SENSOR PROTEIN PHOR"/>
    <property type="match status" value="1"/>
</dbReference>
<accession>A0A6L8LY05</accession>
<dbReference type="PROSITE" id="PS50885">
    <property type="entry name" value="HAMP"/>
    <property type="match status" value="1"/>
</dbReference>
<evidence type="ECO:0000259" key="11">
    <source>
        <dbReference type="PROSITE" id="PS50885"/>
    </source>
</evidence>
<dbReference type="InterPro" id="IPR005467">
    <property type="entry name" value="His_kinase_dom"/>
</dbReference>
<evidence type="ECO:0000256" key="2">
    <source>
        <dbReference type="ARBA" id="ARBA00004370"/>
    </source>
</evidence>
<evidence type="ECO:0000256" key="9">
    <source>
        <dbReference type="SAM" id="Phobius"/>
    </source>
</evidence>
<evidence type="ECO:0000259" key="10">
    <source>
        <dbReference type="PROSITE" id="PS50109"/>
    </source>
</evidence>
<dbReference type="Proteomes" id="UP000478571">
    <property type="component" value="Unassembled WGS sequence"/>
</dbReference>